<protein>
    <submittedName>
        <fullName evidence="9">Starch-binding associating with outer membrane</fullName>
    </submittedName>
</protein>
<evidence type="ECO:0000256" key="6">
    <source>
        <dbReference type="SAM" id="SignalP"/>
    </source>
</evidence>
<dbReference type="PROSITE" id="PS51257">
    <property type="entry name" value="PROKAR_LIPOPROTEIN"/>
    <property type="match status" value="1"/>
</dbReference>
<keyword evidence="3 6" id="KW-0732">Signal</keyword>
<dbReference type="STRING" id="408657.SAMN04487995_5826"/>
<comment type="subcellular location">
    <subcellularLocation>
        <location evidence="1">Cell outer membrane</location>
    </subcellularLocation>
</comment>
<feature type="domain" description="RagB/SusD" evidence="7">
    <location>
        <begin position="263"/>
        <end position="528"/>
    </location>
</feature>
<gene>
    <name evidence="9" type="ORF">SAMN04487995_5826</name>
</gene>
<dbReference type="InterPro" id="IPR011990">
    <property type="entry name" value="TPR-like_helical_dom_sf"/>
</dbReference>
<evidence type="ECO:0000256" key="3">
    <source>
        <dbReference type="ARBA" id="ARBA00022729"/>
    </source>
</evidence>
<dbReference type="EMBL" id="FNXY01000011">
    <property type="protein sequence ID" value="SEJ67528.1"/>
    <property type="molecule type" value="Genomic_DNA"/>
</dbReference>
<feature type="domain" description="SusD-like N-terminal" evidence="8">
    <location>
        <begin position="24"/>
        <end position="224"/>
    </location>
</feature>
<evidence type="ECO:0000313" key="9">
    <source>
        <dbReference type="EMBL" id="SEJ67528.1"/>
    </source>
</evidence>
<evidence type="ECO:0000256" key="5">
    <source>
        <dbReference type="ARBA" id="ARBA00023237"/>
    </source>
</evidence>
<dbReference type="Pfam" id="PF07980">
    <property type="entry name" value="SusD_RagB"/>
    <property type="match status" value="1"/>
</dbReference>
<evidence type="ECO:0000259" key="8">
    <source>
        <dbReference type="Pfam" id="PF14322"/>
    </source>
</evidence>
<dbReference type="OrthoDB" id="636214at2"/>
<keyword evidence="5" id="KW-0998">Cell outer membrane</keyword>
<accession>A0A1H7AQC4</accession>
<evidence type="ECO:0000313" key="10">
    <source>
        <dbReference type="Proteomes" id="UP000199532"/>
    </source>
</evidence>
<dbReference type="InterPro" id="IPR033985">
    <property type="entry name" value="SusD-like_N"/>
</dbReference>
<evidence type="ECO:0000259" key="7">
    <source>
        <dbReference type="Pfam" id="PF07980"/>
    </source>
</evidence>
<dbReference type="SUPFAM" id="SSF48452">
    <property type="entry name" value="TPR-like"/>
    <property type="match status" value="1"/>
</dbReference>
<dbReference type="AlphaFoldDB" id="A0A1H7AQC4"/>
<evidence type="ECO:0000256" key="1">
    <source>
        <dbReference type="ARBA" id="ARBA00004442"/>
    </source>
</evidence>
<name>A0A1H7AQC4_9BACT</name>
<evidence type="ECO:0000256" key="4">
    <source>
        <dbReference type="ARBA" id="ARBA00023136"/>
    </source>
</evidence>
<dbReference type="CDD" id="cd08977">
    <property type="entry name" value="SusD"/>
    <property type="match status" value="1"/>
</dbReference>
<feature type="signal peptide" evidence="6">
    <location>
        <begin position="1"/>
        <end position="20"/>
    </location>
</feature>
<sequence length="528" mass="58797">MKLKIYFSAMLLLALGLQSCKDSLDEVPYSSLNQDQVFSDEEGLKKATLGIYQSYTAANYSDIVNRFILSEAGHRYSTAGIFGAGADPFYRFGHLPKEDAFNSVWGRFYKTIFRANSVIENANKAVENTEIANIYIAEARFLRAYAYFNLVRYFGGVPLIKNAITSLEQSDLIYAPASSVEETYAFIIEDMTFAEANLPDNWTASDVGRVSAGTVKATLGKVYLHMAGKPLSKTEYFQRAADKLAEVVGTANEAKYNFALLDSFADVFSINNERNQEIVLSFGYFANESNPNGNFFPFFLFPQGLQNGDEQTTYGLTYSFYQLFGKGDTRRDFTLVDRYQYKGSPNFAASAGDSVIYDSTVNVYRNKKTGIYMGDTTTGYGIAYGKLARVPRIAGSPAQGYNSDLIEMRFSDVLLCYAEALNEAGKSASALPVLNRVRERAKAAASRATTVADLRAAIRTERRLELTGEFTTVFDIRRWGTLKEEIAAITPDQIVGAKLTPYDPKFEIYPIPQPQLDINPNLKQNTGW</sequence>
<evidence type="ECO:0000256" key="2">
    <source>
        <dbReference type="ARBA" id="ARBA00006275"/>
    </source>
</evidence>
<proteinExistence type="inferred from homology"/>
<dbReference type="GO" id="GO:0009279">
    <property type="term" value="C:cell outer membrane"/>
    <property type="evidence" value="ECO:0007669"/>
    <property type="project" value="UniProtKB-SubCell"/>
</dbReference>
<dbReference type="RefSeq" id="WP_090341622.1">
    <property type="nucleotide sequence ID" value="NZ_FNXY01000011.1"/>
</dbReference>
<dbReference type="Pfam" id="PF14322">
    <property type="entry name" value="SusD-like_3"/>
    <property type="match status" value="1"/>
</dbReference>
<organism evidence="9 10">
    <name type="scientific">Dyadobacter koreensis</name>
    <dbReference type="NCBI Taxonomy" id="408657"/>
    <lineage>
        <taxon>Bacteria</taxon>
        <taxon>Pseudomonadati</taxon>
        <taxon>Bacteroidota</taxon>
        <taxon>Cytophagia</taxon>
        <taxon>Cytophagales</taxon>
        <taxon>Spirosomataceae</taxon>
        <taxon>Dyadobacter</taxon>
    </lineage>
</organism>
<keyword evidence="10" id="KW-1185">Reference proteome</keyword>
<reference evidence="9 10" key="1">
    <citation type="submission" date="2016-10" db="EMBL/GenBank/DDBJ databases">
        <authorList>
            <person name="de Groot N.N."/>
        </authorList>
    </citation>
    <scope>NUCLEOTIDE SEQUENCE [LARGE SCALE GENOMIC DNA]</scope>
    <source>
        <strain evidence="9 10">DSM 19938</strain>
    </source>
</reference>
<keyword evidence="4" id="KW-0472">Membrane</keyword>
<dbReference type="Gene3D" id="1.25.40.390">
    <property type="match status" value="1"/>
</dbReference>
<comment type="similarity">
    <text evidence="2">Belongs to the SusD family.</text>
</comment>
<feature type="chain" id="PRO_5011645511" evidence="6">
    <location>
        <begin position="21"/>
        <end position="528"/>
    </location>
</feature>
<dbReference type="Proteomes" id="UP000199532">
    <property type="component" value="Unassembled WGS sequence"/>
</dbReference>
<dbReference type="InterPro" id="IPR012944">
    <property type="entry name" value="SusD_RagB_dom"/>
</dbReference>